<protein>
    <recommendedName>
        <fullName evidence="6">4,4'-diaponeurosporene oxygenase</fullName>
    </recommendedName>
    <alternativeName>
        <fullName evidence="7">4,4'-diaponeurosporene oxidase</fullName>
    </alternativeName>
    <alternativeName>
        <fullName evidence="8">Carotenoid oxidase</fullName>
    </alternativeName>
</protein>
<dbReference type="RefSeq" id="WP_377562195.1">
    <property type="nucleotide sequence ID" value="NZ_JBHTJZ010000005.1"/>
</dbReference>
<evidence type="ECO:0000259" key="11">
    <source>
        <dbReference type="Pfam" id="PF01593"/>
    </source>
</evidence>
<dbReference type="PANTHER" id="PTHR43734:SF7">
    <property type="entry name" value="4,4'-DIAPONEUROSPORENE OXYGENASE"/>
    <property type="match status" value="1"/>
</dbReference>
<dbReference type="Gene3D" id="3.50.50.60">
    <property type="entry name" value="FAD/NAD(P)-binding domain"/>
    <property type="match status" value="2"/>
</dbReference>
<accession>A0ABW3HLP0</accession>
<evidence type="ECO:0000256" key="5">
    <source>
        <dbReference type="ARBA" id="ARBA00038194"/>
    </source>
</evidence>
<evidence type="ECO:0000256" key="9">
    <source>
        <dbReference type="ARBA" id="ARBA00048532"/>
    </source>
</evidence>
<keyword evidence="13" id="KW-1185">Reference proteome</keyword>
<evidence type="ECO:0000313" key="13">
    <source>
        <dbReference type="Proteomes" id="UP001596989"/>
    </source>
</evidence>
<evidence type="ECO:0000256" key="4">
    <source>
        <dbReference type="ARBA" id="ARBA00037901"/>
    </source>
</evidence>
<comment type="caution">
    <text evidence="12">The sequence shown here is derived from an EMBL/GenBank/DDBJ whole genome shotgun (WGS) entry which is preliminary data.</text>
</comment>
<evidence type="ECO:0000256" key="3">
    <source>
        <dbReference type="ARBA" id="ARBA00023002"/>
    </source>
</evidence>
<dbReference type="PANTHER" id="PTHR43734">
    <property type="entry name" value="PHYTOENE DESATURASE"/>
    <property type="match status" value="1"/>
</dbReference>
<evidence type="ECO:0000256" key="6">
    <source>
        <dbReference type="ARBA" id="ARBA00039159"/>
    </source>
</evidence>
<evidence type="ECO:0000313" key="12">
    <source>
        <dbReference type="EMBL" id="MFD0958428.1"/>
    </source>
</evidence>
<keyword evidence="3 10" id="KW-0560">Oxidoreductase</keyword>
<dbReference type="InterPro" id="IPR002937">
    <property type="entry name" value="Amino_oxidase"/>
</dbReference>
<dbReference type="SUPFAM" id="SSF51905">
    <property type="entry name" value="FAD/NAD(P)-binding domain"/>
    <property type="match status" value="1"/>
</dbReference>
<name>A0ABW3HLP0_9BACL</name>
<feature type="domain" description="Amine oxidase" evidence="11">
    <location>
        <begin position="11"/>
        <end position="486"/>
    </location>
</feature>
<dbReference type="InterPro" id="IPR036188">
    <property type="entry name" value="FAD/NAD-bd_sf"/>
</dbReference>
<comment type="cofactor">
    <cofactor evidence="1">
        <name>FAD</name>
        <dbReference type="ChEBI" id="CHEBI:57692"/>
    </cofactor>
</comment>
<evidence type="ECO:0000256" key="2">
    <source>
        <dbReference type="ARBA" id="ARBA00022746"/>
    </source>
</evidence>
<dbReference type="EMBL" id="JBHTJZ010000005">
    <property type="protein sequence ID" value="MFD0958428.1"/>
    <property type="molecule type" value="Genomic_DNA"/>
</dbReference>
<dbReference type="Proteomes" id="UP001596989">
    <property type="component" value="Unassembled WGS sequence"/>
</dbReference>
<comment type="catalytic activity">
    <reaction evidence="9">
        <text>all-trans-4,4'-diaponeurosporene + 2 AH2 + 2 O2 = 4,4'-diaponeurosporenal + 2 A + 3 H2O</text>
        <dbReference type="Rhea" id="RHEA:56104"/>
        <dbReference type="ChEBI" id="CHEBI:13193"/>
        <dbReference type="ChEBI" id="CHEBI:15377"/>
        <dbReference type="ChEBI" id="CHEBI:15379"/>
        <dbReference type="ChEBI" id="CHEBI:17499"/>
        <dbReference type="ChEBI" id="CHEBI:62743"/>
        <dbReference type="ChEBI" id="CHEBI:79065"/>
    </reaction>
</comment>
<proteinExistence type="inferred from homology"/>
<gene>
    <name evidence="12" type="ORF">ACFQ2I_03420</name>
</gene>
<dbReference type="NCBIfam" id="TIGR02734">
    <property type="entry name" value="crtI_fam"/>
    <property type="match status" value="1"/>
</dbReference>
<evidence type="ECO:0000256" key="10">
    <source>
        <dbReference type="RuleBase" id="RU362075"/>
    </source>
</evidence>
<reference evidence="13" key="1">
    <citation type="journal article" date="2019" name="Int. J. Syst. Evol. Microbiol.">
        <title>The Global Catalogue of Microorganisms (GCM) 10K type strain sequencing project: providing services to taxonomists for standard genome sequencing and annotation.</title>
        <authorList>
            <consortium name="The Broad Institute Genomics Platform"/>
            <consortium name="The Broad Institute Genome Sequencing Center for Infectious Disease"/>
            <person name="Wu L."/>
            <person name="Ma J."/>
        </authorList>
    </citation>
    <scope>NUCLEOTIDE SEQUENCE [LARGE SCALE GENOMIC DNA]</scope>
    <source>
        <strain evidence="13">CCUG 59129</strain>
    </source>
</reference>
<dbReference type="Pfam" id="PF01593">
    <property type="entry name" value="Amino_oxidase"/>
    <property type="match status" value="1"/>
</dbReference>
<sequence>MKRVVIIGAGLGGLSAAISLAARGFEVIVLEQQAEAGGKLQRMERNGYRFDRGPSTITMPHVFHRLFSSVGRQLADYVRLERLEPSTRNLFADGHAVDFTSDLTAMEEQIARYSPKDARMYRSFMTESKRLYDTSESLFLNRLLHHWRAKADMRLLAGLLSVRPTTNYQSLLSRYFTHPNTLAMLGRYATYVGSSPYQAPAIFAMLPYLEQQLGVYSVRDGTYELVAAMRKLAEELGVLFHFGCKVTSINSSKGRVTGVSSDCGDYSAELVIANGDVLSAASQLLTERQRPSLRDRRMKKLEPSLSGYAMVAGVRKVYDQLLHHTVFFPEGYGSEFDDIFRRKRLPTEPAIYVCHSGHSQTGMAPEGCSNLFLLANAPYVTEENRHMLTGEDYGERLLLQLERAGLQGLTALLDYKQIYTPVQLEADTSAYRGGIYGISSNSARQTFFRPSNRGDLDGLWFVGGTTHPGGGTPLVTLSGMLVADAISS</sequence>
<evidence type="ECO:0000256" key="7">
    <source>
        <dbReference type="ARBA" id="ARBA00041900"/>
    </source>
</evidence>
<dbReference type="InterPro" id="IPR014105">
    <property type="entry name" value="Carotenoid/retinoid_OxRdtase"/>
</dbReference>
<comment type="pathway">
    <text evidence="4">Carotenoid biosynthesis; staphyloxanthin biosynthesis; staphyloxanthin from farnesyl diphosphate: step 3/5.</text>
</comment>
<organism evidence="12 13">
    <name type="scientific">Paenibacillus chungangensis</name>
    <dbReference type="NCBI Taxonomy" id="696535"/>
    <lineage>
        <taxon>Bacteria</taxon>
        <taxon>Bacillati</taxon>
        <taxon>Bacillota</taxon>
        <taxon>Bacilli</taxon>
        <taxon>Bacillales</taxon>
        <taxon>Paenibacillaceae</taxon>
        <taxon>Paenibacillus</taxon>
    </lineage>
</organism>
<evidence type="ECO:0000256" key="8">
    <source>
        <dbReference type="ARBA" id="ARBA00042619"/>
    </source>
</evidence>
<comment type="similarity">
    <text evidence="5">Belongs to the carotenoid/retinoid oxidoreductase family. CrtP subfamily.</text>
</comment>
<evidence type="ECO:0000256" key="1">
    <source>
        <dbReference type="ARBA" id="ARBA00001974"/>
    </source>
</evidence>
<keyword evidence="2 10" id="KW-0125">Carotenoid biosynthesis</keyword>